<feature type="compositionally biased region" description="Polar residues" evidence="1">
    <location>
        <begin position="91"/>
        <end position="103"/>
    </location>
</feature>
<evidence type="ECO:0000313" key="3">
    <source>
        <dbReference type="EMBL" id="KAA1129830.1"/>
    </source>
</evidence>
<gene>
    <name evidence="2" type="ORF">PGT21_028438</name>
    <name evidence="3" type="ORF">PGTUg99_004010</name>
</gene>
<keyword evidence="4" id="KW-1185">Reference proteome</keyword>
<evidence type="ECO:0000313" key="4">
    <source>
        <dbReference type="Proteomes" id="UP000324748"/>
    </source>
</evidence>
<dbReference type="Proteomes" id="UP000325313">
    <property type="component" value="Unassembled WGS sequence"/>
</dbReference>
<dbReference type="EMBL" id="VDEP01000122">
    <property type="protein sequence ID" value="KAA1129830.1"/>
    <property type="molecule type" value="Genomic_DNA"/>
</dbReference>
<dbReference type="Proteomes" id="UP000324748">
    <property type="component" value="Unassembled WGS sequence"/>
</dbReference>
<comment type="caution">
    <text evidence="3">The sequence shown here is derived from an EMBL/GenBank/DDBJ whole genome shotgun (WGS) entry which is preliminary data.</text>
</comment>
<evidence type="ECO:0000313" key="5">
    <source>
        <dbReference type="Proteomes" id="UP000325313"/>
    </source>
</evidence>
<dbReference type="EMBL" id="VSWC01000040">
    <property type="protein sequence ID" value="KAA1106080.1"/>
    <property type="molecule type" value="Genomic_DNA"/>
</dbReference>
<evidence type="ECO:0000313" key="2">
    <source>
        <dbReference type="EMBL" id="KAA1106080.1"/>
    </source>
</evidence>
<protein>
    <submittedName>
        <fullName evidence="3">Uncharacterized protein</fullName>
    </submittedName>
</protein>
<dbReference type="AlphaFoldDB" id="A0A5B0RVL9"/>
<reference evidence="4 5" key="1">
    <citation type="submission" date="2019-05" db="EMBL/GenBank/DDBJ databases">
        <title>Emergence of the Ug99 lineage of the wheat stem rust pathogen through somatic hybridization.</title>
        <authorList>
            <person name="Li F."/>
            <person name="Upadhyaya N.M."/>
            <person name="Sperschneider J."/>
            <person name="Matny O."/>
            <person name="Nguyen-Phuc H."/>
            <person name="Mago R."/>
            <person name="Raley C."/>
            <person name="Miller M.E."/>
            <person name="Silverstein K.A.T."/>
            <person name="Henningsen E."/>
            <person name="Hirsch C.D."/>
            <person name="Visser B."/>
            <person name="Pretorius Z.A."/>
            <person name="Steffenson B.J."/>
            <person name="Schwessinger B."/>
            <person name="Dodds P.N."/>
            <person name="Figueroa M."/>
        </authorList>
    </citation>
    <scope>NUCLEOTIDE SEQUENCE [LARGE SCALE GENOMIC DNA]</scope>
    <source>
        <strain evidence="2">21-0</strain>
        <strain evidence="3 5">Ug99</strain>
    </source>
</reference>
<organism evidence="3 5">
    <name type="scientific">Puccinia graminis f. sp. tritici</name>
    <dbReference type="NCBI Taxonomy" id="56615"/>
    <lineage>
        <taxon>Eukaryota</taxon>
        <taxon>Fungi</taxon>
        <taxon>Dikarya</taxon>
        <taxon>Basidiomycota</taxon>
        <taxon>Pucciniomycotina</taxon>
        <taxon>Pucciniomycetes</taxon>
        <taxon>Pucciniales</taxon>
        <taxon>Pucciniaceae</taxon>
        <taxon>Puccinia</taxon>
    </lineage>
</organism>
<accession>A0A5B0RVL9</accession>
<sequence>MAWTANGITSSTWILRVSQRVLASYCELTSIGQRSYLTKTFGFSSKKRSRKGEKWCKTVKVKGDSSDWKWDTAWVPPGGRLPDSENRDSSGFHQCNQNQTTYQGWGKPTTDASI</sequence>
<feature type="region of interest" description="Disordered" evidence="1">
    <location>
        <begin position="76"/>
        <end position="114"/>
    </location>
</feature>
<evidence type="ECO:0000256" key="1">
    <source>
        <dbReference type="SAM" id="MobiDB-lite"/>
    </source>
</evidence>
<name>A0A5B0RVL9_PUCGR</name>
<proteinExistence type="predicted"/>